<dbReference type="PATRIC" id="fig|626887.3.peg.1483"/>
<dbReference type="InterPro" id="IPR051313">
    <property type="entry name" value="Bact_iron-sidero_bind"/>
</dbReference>
<keyword evidence="9" id="KW-1185">Reference proteome</keyword>
<dbReference type="STRING" id="626887.J057_07466"/>
<dbReference type="Pfam" id="PF01497">
    <property type="entry name" value="Peripla_BP_2"/>
    <property type="match status" value="1"/>
</dbReference>
<evidence type="ECO:0000256" key="5">
    <source>
        <dbReference type="ARBA" id="ARBA00022729"/>
    </source>
</evidence>
<protein>
    <submittedName>
        <fullName evidence="8">Iron-siderophore ABC transporter substrate-binding protein</fullName>
    </submittedName>
</protein>
<evidence type="ECO:0000256" key="4">
    <source>
        <dbReference type="ARBA" id="ARBA00022496"/>
    </source>
</evidence>
<evidence type="ECO:0000259" key="7">
    <source>
        <dbReference type="PROSITE" id="PS50983"/>
    </source>
</evidence>
<accession>N6VY24</accession>
<dbReference type="GO" id="GO:1901678">
    <property type="term" value="P:iron coordination entity transport"/>
    <property type="evidence" value="ECO:0007669"/>
    <property type="project" value="UniProtKB-ARBA"/>
</dbReference>
<gene>
    <name evidence="8" type="ORF">J057_07466</name>
</gene>
<evidence type="ECO:0000256" key="1">
    <source>
        <dbReference type="ARBA" id="ARBA00004196"/>
    </source>
</evidence>
<dbReference type="PROSITE" id="PS50983">
    <property type="entry name" value="FE_B12_PBP"/>
    <property type="match status" value="1"/>
</dbReference>
<evidence type="ECO:0000256" key="6">
    <source>
        <dbReference type="SAM" id="SignalP"/>
    </source>
</evidence>
<dbReference type="EMBL" id="APLQ01000011">
    <property type="protein sequence ID" value="ENO15170.2"/>
    <property type="molecule type" value="Genomic_DNA"/>
</dbReference>
<name>N6VY24_9GAMM</name>
<dbReference type="Proteomes" id="UP000013165">
    <property type="component" value="Unassembled WGS sequence"/>
</dbReference>
<keyword evidence="4" id="KW-0408">Iron</keyword>
<comment type="similarity">
    <text evidence="2">Belongs to the bacterial solute-binding protein 8 family.</text>
</comment>
<comment type="subcellular location">
    <subcellularLocation>
        <location evidence="1">Cell envelope</location>
    </subcellularLocation>
</comment>
<evidence type="ECO:0000313" key="9">
    <source>
        <dbReference type="Proteomes" id="UP000013165"/>
    </source>
</evidence>
<proteinExistence type="inferred from homology"/>
<evidence type="ECO:0000313" key="8">
    <source>
        <dbReference type="EMBL" id="ENO15170.2"/>
    </source>
</evidence>
<reference evidence="8 9" key="1">
    <citation type="journal article" date="2013" name="Genome Announc.">
        <title>Genome Sequence of the Polycyclic Aromatic Hydrocarbon-Degrading Bacterium Strain Marinobacter nanhaiticus D15-8WT.</title>
        <authorList>
            <person name="Cui Z."/>
            <person name="Gao W."/>
            <person name="Li Q."/>
            <person name="Xu G."/>
            <person name="Zheng L."/>
        </authorList>
    </citation>
    <scope>NUCLEOTIDE SEQUENCE [LARGE SCALE GENOMIC DNA]</scope>
    <source>
        <strain evidence="8 9">D15-8W</strain>
    </source>
</reference>
<dbReference type="OrthoDB" id="9793175at2"/>
<dbReference type="HOGENOM" id="CLU_038034_0_2_6"/>
<dbReference type="PANTHER" id="PTHR30532:SF25">
    <property type="entry name" value="IRON(III) DICITRATE-BINDING PERIPLASMIC PROTEIN"/>
    <property type="match status" value="1"/>
</dbReference>
<dbReference type="eggNOG" id="COG0614">
    <property type="taxonomic scope" value="Bacteria"/>
</dbReference>
<keyword evidence="4" id="KW-0410">Iron transport</keyword>
<dbReference type="AlphaFoldDB" id="N6VY24"/>
<keyword evidence="4" id="KW-0406">Ion transport</keyword>
<organism evidence="8 9">
    <name type="scientific">Marinobacter nanhaiticus D15-8W</name>
    <dbReference type="NCBI Taxonomy" id="626887"/>
    <lineage>
        <taxon>Bacteria</taxon>
        <taxon>Pseudomonadati</taxon>
        <taxon>Pseudomonadota</taxon>
        <taxon>Gammaproteobacteria</taxon>
        <taxon>Pseudomonadales</taxon>
        <taxon>Marinobacteraceae</taxon>
        <taxon>Marinobacter</taxon>
    </lineage>
</organism>
<feature type="signal peptide" evidence="6">
    <location>
        <begin position="1"/>
        <end position="22"/>
    </location>
</feature>
<dbReference type="InterPro" id="IPR002491">
    <property type="entry name" value="ABC_transptr_periplasmic_BD"/>
</dbReference>
<sequence length="315" mass="33916">MNPRLAHRGLAFILSAALSVVAADALAEVRTLETAHGPVTLDGDVERVVTLYEGALDSAYAVGVKPLGAIVTRGGTDVANYMQSRVEHIEIVGTPGETNLEAVVALQPDVILASPYLSEEQFNLLSQVAPTLAPEVPRFEPDNWRKEARFFAAALGKQDEMEHVLADIEARTTEVAKRVSEKVPSNQRQAILARWMPQGPMIMATGLFSTGILTAAGFEVQDADVVKQGRPHSSPLSQENLNLMDSDWLFMATLNPEGRDALSAAESSPAYQRLDVVERGHVIPVDGQLWTSASGPIAAQAVLDDIEKTIETATD</sequence>
<dbReference type="Gene3D" id="3.40.50.1980">
    <property type="entry name" value="Nitrogenase molybdenum iron protein domain"/>
    <property type="match status" value="2"/>
</dbReference>
<keyword evidence="3" id="KW-0813">Transport</keyword>
<feature type="domain" description="Fe/B12 periplasmic-binding" evidence="7">
    <location>
        <begin position="47"/>
        <end position="314"/>
    </location>
</feature>
<dbReference type="SUPFAM" id="SSF53807">
    <property type="entry name" value="Helical backbone' metal receptor"/>
    <property type="match status" value="1"/>
</dbReference>
<dbReference type="PANTHER" id="PTHR30532">
    <property type="entry name" value="IRON III DICITRATE-BINDING PERIPLASMIC PROTEIN"/>
    <property type="match status" value="1"/>
</dbReference>
<dbReference type="CDD" id="cd01146">
    <property type="entry name" value="FhuD"/>
    <property type="match status" value="1"/>
</dbReference>
<evidence type="ECO:0000256" key="2">
    <source>
        <dbReference type="ARBA" id="ARBA00008814"/>
    </source>
</evidence>
<evidence type="ECO:0000256" key="3">
    <source>
        <dbReference type="ARBA" id="ARBA00022448"/>
    </source>
</evidence>
<comment type="caution">
    <text evidence="8">The sequence shown here is derived from an EMBL/GenBank/DDBJ whole genome shotgun (WGS) entry which is preliminary data.</text>
</comment>
<dbReference type="GO" id="GO:0030288">
    <property type="term" value="C:outer membrane-bounded periplasmic space"/>
    <property type="evidence" value="ECO:0007669"/>
    <property type="project" value="TreeGrafter"/>
</dbReference>
<feature type="chain" id="PRO_5016756491" evidence="6">
    <location>
        <begin position="23"/>
        <end position="315"/>
    </location>
</feature>
<keyword evidence="5 6" id="KW-0732">Signal</keyword>